<reference evidence="1 2" key="1">
    <citation type="journal article" date="2022" name="Genome Biol. Evol.">
        <title>The Spruce Budworm Genome: Reconstructing the Evolutionary History of Antifreeze Proteins.</title>
        <authorList>
            <person name="Beliveau C."/>
            <person name="Gagne P."/>
            <person name="Picq S."/>
            <person name="Vernygora O."/>
            <person name="Keeling C.I."/>
            <person name="Pinkney K."/>
            <person name="Doucet D."/>
            <person name="Wen F."/>
            <person name="Johnston J.S."/>
            <person name="Maaroufi H."/>
            <person name="Boyle B."/>
            <person name="Laroche J."/>
            <person name="Dewar K."/>
            <person name="Juretic N."/>
            <person name="Blackburn G."/>
            <person name="Nisole A."/>
            <person name="Brunet B."/>
            <person name="Brandao M."/>
            <person name="Lumley L."/>
            <person name="Duan J."/>
            <person name="Quan G."/>
            <person name="Lucarotti C.J."/>
            <person name="Roe A.D."/>
            <person name="Sperling F.A.H."/>
            <person name="Levesque R.C."/>
            <person name="Cusson M."/>
        </authorList>
    </citation>
    <scope>NUCLEOTIDE SEQUENCE [LARGE SCALE GENOMIC DNA]</scope>
    <source>
        <strain evidence="1">Glfc:IPQL:Cfum</strain>
    </source>
</reference>
<accession>A0ACC0KL47</accession>
<name>A0ACC0KL47_CHOFU</name>
<keyword evidence="2" id="KW-1185">Reference proteome</keyword>
<proteinExistence type="predicted"/>
<organism evidence="1 2">
    <name type="scientific">Choristoneura fumiferana</name>
    <name type="common">Spruce budworm moth</name>
    <name type="synonym">Archips fumiferana</name>
    <dbReference type="NCBI Taxonomy" id="7141"/>
    <lineage>
        <taxon>Eukaryota</taxon>
        <taxon>Metazoa</taxon>
        <taxon>Ecdysozoa</taxon>
        <taxon>Arthropoda</taxon>
        <taxon>Hexapoda</taxon>
        <taxon>Insecta</taxon>
        <taxon>Pterygota</taxon>
        <taxon>Neoptera</taxon>
        <taxon>Endopterygota</taxon>
        <taxon>Lepidoptera</taxon>
        <taxon>Glossata</taxon>
        <taxon>Ditrysia</taxon>
        <taxon>Tortricoidea</taxon>
        <taxon>Tortricidae</taxon>
        <taxon>Tortricinae</taxon>
        <taxon>Choristoneura</taxon>
    </lineage>
</organism>
<protein>
    <submittedName>
        <fullName evidence="1">Uncharacterized protein</fullName>
    </submittedName>
</protein>
<comment type="caution">
    <text evidence="1">The sequence shown here is derived from an EMBL/GenBank/DDBJ whole genome shotgun (WGS) entry which is preliminary data.</text>
</comment>
<evidence type="ECO:0000313" key="1">
    <source>
        <dbReference type="EMBL" id="KAI8437158.1"/>
    </source>
</evidence>
<dbReference type="EMBL" id="CM046117">
    <property type="protein sequence ID" value="KAI8437158.1"/>
    <property type="molecule type" value="Genomic_DNA"/>
</dbReference>
<dbReference type="Proteomes" id="UP001064048">
    <property type="component" value="Chromosome 17"/>
</dbReference>
<evidence type="ECO:0000313" key="2">
    <source>
        <dbReference type="Proteomes" id="UP001064048"/>
    </source>
</evidence>
<gene>
    <name evidence="1" type="ORF">MSG28_010498</name>
</gene>
<sequence length="497" mass="54599">SELSVLSDEAEQFMFPKRASSTSSTSSESDDEEPQEPRRKTPPQPAPALERRRHARPLALKEESSEEDSWLDDKRRRKRKVAPAVRRTRRAPVRPPTPEPAPPPEPEPEPEPETPVPPPPEPEVVSPLREEPVQQCMKWEDGKLKYTPAVEQLEFAFECVPRSEPCSVFNVAKVTVRDGSASSSKAELLSFERVTPAGGPAGGVCGGGGGAGAGADATRARPATRGLRTRKLHARLAAAPRPRHSPREHASTRAILGSRRPHDDANEVYEDADFDALEPDPLHGAALPTSTAAPDVLDLVSDCDRCDIIRHHIRDAAAQRRATRRGRFKKKNRTGWPNKRKHKKGARADSSDHKTESSLDRSSVASADTRDSGDLSGDDDKPARGGKLDDDDESRDEPMDVDRPDADDRSNSDDKPLRLNVKVLLEDKKAEKAKAEKVKGSSSVSESDEKEERVKKKKRALNNLGSWLQPVVRVARVDPAAARRLRSAGAGARSRLR</sequence>
<feature type="non-terminal residue" evidence="1">
    <location>
        <position position="1"/>
    </location>
</feature>